<dbReference type="PANTHER" id="PTHR37953:SF1">
    <property type="entry name" value="UPF0127 PROTEIN MJ1496"/>
    <property type="match status" value="1"/>
</dbReference>
<dbReference type="EMBL" id="FONY01000002">
    <property type="protein sequence ID" value="SFE52201.1"/>
    <property type="molecule type" value="Genomic_DNA"/>
</dbReference>
<organism evidence="1 2">
    <name type="scientific">Thermoflexibacter ruber</name>
    <dbReference type="NCBI Taxonomy" id="1003"/>
    <lineage>
        <taxon>Bacteria</taxon>
        <taxon>Pseudomonadati</taxon>
        <taxon>Bacteroidota</taxon>
        <taxon>Cytophagia</taxon>
        <taxon>Cytophagales</taxon>
        <taxon>Thermoflexibacteraceae</taxon>
        <taxon>Thermoflexibacter</taxon>
    </lineage>
</organism>
<keyword evidence="2" id="KW-1185">Reference proteome</keyword>
<accession>A0A1I2B7T1</accession>
<dbReference type="AlphaFoldDB" id="A0A1I2B7T1"/>
<dbReference type="Pfam" id="PF02643">
    <property type="entry name" value="DUF192"/>
    <property type="match status" value="1"/>
</dbReference>
<dbReference type="InterPro" id="IPR003795">
    <property type="entry name" value="DUF192"/>
</dbReference>
<name>A0A1I2B7T1_9BACT</name>
<evidence type="ECO:0000313" key="1">
    <source>
        <dbReference type="EMBL" id="SFE52201.1"/>
    </source>
</evidence>
<proteinExistence type="predicted"/>
<gene>
    <name evidence="1" type="ORF">SAMN04488541_1002168</name>
</gene>
<protein>
    <recommendedName>
        <fullName evidence="3">DUF192 domain-containing protein</fullName>
    </recommendedName>
</protein>
<reference evidence="2" key="1">
    <citation type="submission" date="2016-10" db="EMBL/GenBank/DDBJ databases">
        <authorList>
            <person name="Varghese N."/>
            <person name="Submissions S."/>
        </authorList>
    </citation>
    <scope>NUCLEOTIDE SEQUENCE [LARGE SCALE GENOMIC DNA]</scope>
    <source>
        <strain>GEY</strain>
        <strain evidence="2">DSM 9560</strain>
    </source>
</reference>
<dbReference type="Proteomes" id="UP000199513">
    <property type="component" value="Unassembled WGS sequence"/>
</dbReference>
<dbReference type="Gene3D" id="2.60.120.1140">
    <property type="entry name" value="Protein of unknown function DUF192"/>
    <property type="match status" value="1"/>
</dbReference>
<dbReference type="RefSeq" id="WP_091539063.1">
    <property type="nucleotide sequence ID" value="NZ_FONY01000002.1"/>
</dbReference>
<dbReference type="OrthoDB" id="5526466at2"/>
<evidence type="ECO:0008006" key="3">
    <source>
        <dbReference type="Google" id="ProtNLM"/>
    </source>
</evidence>
<sequence>MNKRVQIIALVLLLAFLLPFALPFIRNLFSEKRNQTLTEEYLKNTSTSTAPVFKKEGELSFIKKDNQQEIKKIDIEIADSDGERQQGLMYRTQLEDSQGMLFIFPETEMQSFWMKNTLISLDILFVNENMEIVTIQKYAQPKSEQSLRSTKPAKYVVEVNAGFCDRYQVNEGDLVKF</sequence>
<dbReference type="PANTHER" id="PTHR37953">
    <property type="entry name" value="UPF0127 PROTEIN MJ1496"/>
    <property type="match status" value="1"/>
</dbReference>
<evidence type="ECO:0000313" key="2">
    <source>
        <dbReference type="Proteomes" id="UP000199513"/>
    </source>
</evidence>
<dbReference type="InterPro" id="IPR038695">
    <property type="entry name" value="Saro_0823-like_sf"/>
</dbReference>
<dbReference type="STRING" id="1003.SAMN04488541_1002168"/>